<keyword evidence="10" id="KW-0503">Monooxygenase</keyword>
<dbReference type="GO" id="GO:0020037">
    <property type="term" value="F:heme binding"/>
    <property type="evidence" value="ECO:0007669"/>
    <property type="project" value="InterPro"/>
</dbReference>
<evidence type="ECO:0000256" key="1">
    <source>
        <dbReference type="ARBA" id="ARBA00001971"/>
    </source>
</evidence>
<evidence type="ECO:0000256" key="12">
    <source>
        <dbReference type="PIRSR" id="PIRSR602401-1"/>
    </source>
</evidence>
<keyword evidence="11 13" id="KW-0472">Membrane</keyword>
<keyword evidence="4 12" id="KW-0349">Heme</keyword>
<dbReference type="Proteomes" id="UP001303889">
    <property type="component" value="Unassembled WGS sequence"/>
</dbReference>
<evidence type="ECO:0000256" key="13">
    <source>
        <dbReference type="SAM" id="Phobius"/>
    </source>
</evidence>
<protein>
    <submittedName>
        <fullName evidence="14">Cytochrome P450</fullName>
    </submittedName>
</protein>
<organism evidence="14 15">
    <name type="scientific">Staphylotrichum tortipilum</name>
    <dbReference type="NCBI Taxonomy" id="2831512"/>
    <lineage>
        <taxon>Eukaryota</taxon>
        <taxon>Fungi</taxon>
        <taxon>Dikarya</taxon>
        <taxon>Ascomycota</taxon>
        <taxon>Pezizomycotina</taxon>
        <taxon>Sordariomycetes</taxon>
        <taxon>Sordariomycetidae</taxon>
        <taxon>Sordariales</taxon>
        <taxon>Chaetomiaceae</taxon>
        <taxon>Staphylotrichum</taxon>
    </lineage>
</organism>
<dbReference type="CDD" id="cd11061">
    <property type="entry name" value="CYP67-like"/>
    <property type="match status" value="1"/>
</dbReference>
<dbReference type="InterPro" id="IPR050121">
    <property type="entry name" value="Cytochrome_P450_monoxygenase"/>
</dbReference>
<feature type="binding site" description="axial binding residue" evidence="12">
    <location>
        <position position="479"/>
    </location>
    <ligand>
        <name>heme</name>
        <dbReference type="ChEBI" id="CHEBI:30413"/>
    </ligand>
    <ligandPart>
        <name>Fe</name>
        <dbReference type="ChEBI" id="CHEBI:18248"/>
    </ligandPart>
</feature>
<dbReference type="GO" id="GO:0016020">
    <property type="term" value="C:membrane"/>
    <property type="evidence" value="ECO:0007669"/>
    <property type="project" value="UniProtKB-SubCell"/>
</dbReference>
<proteinExistence type="inferred from homology"/>
<dbReference type="Gene3D" id="1.10.630.10">
    <property type="entry name" value="Cytochrome P450"/>
    <property type="match status" value="1"/>
</dbReference>
<dbReference type="InterPro" id="IPR002401">
    <property type="entry name" value="Cyt_P450_E_grp-I"/>
</dbReference>
<evidence type="ECO:0000256" key="4">
    <source>
        <dbReference type="ARBA" id="ARBA00022617"/>
    </source>
</evidence>
<dbReference type="PANTHER" id="PTHR24305">
    <property type="entry name" value="CYTOCHROME P450"/>
    <property type="match status" value="1"/>
</dbReference>
<reference evidence="14" key="2">
    <citation type="submission" date="2023-05" db="EMBL/GenBank/DDBJ databases">
        <authorList>
            <consortium name="Lawrence Berkeley National Laboratory"/>
            <person name="Steindorff A."/>
            <person name="Hensen N."/>
            <person name="Bonometti L."/>
            <person name="Westerberg I."/>
            <person name="Brannstrom I.O."/>
            <person name="Guillou S."/>
            <person name="Cros-Aarteil S."/>
            <person name="Calhoun S."/>
            <person name="Haridas S."/>
            <person name="Kuo A."/>
            <person name="Mondo S."/>
            <person name="Pangilinan J."/>
            <person name="Riley R."/>
            <person name="Labutti K."/>
            <person name="Andreopoulos B."/>
            <person name="Lipzen A."/>
            <person name="Chen C."/>
            <person name="Yanf M."/>
            <person name="Daum C."/>
            <person name="Ng V."/>
            <person name="Clum A."/>
            <person name="Ohm R."/>
            <person name="Martin F."/>
            <person name="Silar P."/>
            <person name="Natvig D."/>
            <person name="Lalanne C."/>
            <person name="Gautier V."/>
            <person name="Ament-Velasquez S.L."/>
            <person name="Kruys A."/>
            <person name="Hutchinson M.I."/>
            <person name="Powell A.J."/>
            <person name="Barry K."/>
            <person name="Miller A.N."/>
            <person name="Grigoriev I.V."/>
            <person name="Debuchy R."/>
            <person name="Gladieux P."/>
            <person name="Thoren M.H."/>
            <person name="Johannesson H."/>
        </authorList>
    </citation>
    <scope>NUCLEOTIDE SEQUENCE</scope>
    <source>
        <strain evidence="14">CBS 103.79</strain>
    </source>
</reference>
<evidence type="ECO:0000256" key="8">
    <source>
        <dbReference type="ARBA" id="ARBA00023002"/>
    </source>
</evidence>
<keyword evidence="5 13" id="KW-0812">Transmembrane</keyword>
<sequence length="536" mass="60479">MVSTMHSVILALSLSVLVHRGLFIRGEWHLQAPAIFGGHVFAFLLLLVRQHLIHRPFGEVAVPAAAYLFGLLAGISVYRMYFHRLRAFPGPRLAALSKVWHVWKCRDSRGHHVLESWHQEYGSFVRTGPNEITIFHPAAYEVMDGPRNQNTRSDWYDLLYPRISSIFTREKAVHDARRKMWDQALSISSLKVYYERMAAQVRVLESIVADHGEKPLLVNDLMYWFAFDNMGDFGFGHDFGMLRERRPVDGAVYMRSAISLLGPFGPAIWIPRIAFAFIPGVWRVRHWFKMLEFSDSCMDERMKSGEGDGHLDLASTFIAHHKAAGANKLARQMLSGDTATMLVAGSDTTAPSLILLLYFLARYPEHAAKIQRELHGLDCADIRALSALPHLTATIHESMRLLPAVPTFSSRVVGPQGVTIDGTFIPGGTKICAPRYSIGRLEAAYEQPDNFIPERWYSRPELVKDKRAFAPFGVGRMSCVGKNLAMAQLRLVAAALLSKYHIRFARGERNGEAVERDLRDQLTANPGNLVLMFEKR</sequence>
<dbReference type="InterPro" id="IPR036396">
    <property type="entry name" value="Cyt_P450_sf"/>
</dbReference>
<evidence type="ECO:0000256" key="3">
    <source>
        <dbReference type="ARBA" id="ARBA00010617"/>
    </source>
</evidence>
<gene>
    <name evidence="14" type="ORF">C8A05DRAFT_33462</name>
</gene>
<evidence type="ECO:0000256" key="9">
    <source>
        <dbReference type="ARBA" id="ARBA00023004"/>
    </source>
</evidence>
<dbReference type="GO" id="GO:0004497">
    <property type="term" value="F:monooxygenase activity"/>
    <property type="evidence" value="ECO:0007669"/>
    <property type="project" value="UniProtKB-KW"/>
</dbReference>
<accession>A0AAN6RTG2</accession>
<dbReference type="AlphaFoldDB" id="A0AAN6RTG2"/>
<evidence type="ECO:0000256" key="6">
    <source>
        <dbReference type="ARBA" id="ARBA00022723"/>
    </source>
</evidence>
<evidence type="ECO:0000256" key="2">
    <source>
        <dbReference type="ARBA" id="ARBA00004370"/>
    </source>
</evidence>
<evidence type="ECO:0000256" key="10">
    <source>
        <dbReference type="ARBA" id="ARBA00023033"/>
    </source>
</evidence>
<dbReference type="GO" id="GO:0005506">
    <property type="term" value="F:iron ion binding"/>
    <property type="evidence" value="ECO:0007669"/>
    <property type="project" value="InterPro"/>
</dbReference>
<reference evidence="14" key="1">
    <citation type="journal article" date="2023" name="Mol. Phylogenet. Evol.">
        <title>Genome-scale phylogeny and comparative genomics of the fungal order Sordariales.</title>
        <authorList>
            <person name="Hensen N."/>
            <person name="Bonometti L."/>
            <person name="Westerberg I."/>
            <person name="Brannstrom I.O."/>
            <person name="Guillou S."/>
            <person name="Cros-Aarteil S."/>
            <person name="Calhoun S."/>
            <person name="Haridas S."/>
            <person name="Kuo A."/>
            <person name="Mondo S."/>
            <person name="Pangilinan J."/>
            <person name="Riley R."/>
            <person name="LaButti K."/>
            <person name="Andreopoulos B."/>
            <person name="Lipzen A."/>
            <person name="Chen C."/>
            <person name="Yan M."/>
            <person name="Daum C."/>
            <person name="Ng V."/>
            <person name="Clum A."/>
            <person name="Steindorff A."/>
            <person name="Ohm R.A."/>
            <person name="Martin F."/>
            <person name="Silar P."/>
            <person name="Natvig D.O."/>
            <person name="Lalanne C."/>
            <person name="Gautier V."/>
            <person name="Ament-Velasquez S.L."/>
            <person name="Kruys A."/>
            <person name="Hutchinson M.I."/>
            <person name="Powell A.J."/>
            <person name="Barry K."/>
            <person name="Miller A.N."/>
            <person name="Grigoriev I.V."/>
            <person name="Debuchy R."/>
            <person name="Gladieux P."/>
            <person name="Hiltunen Thoren M."/>
            <person name="Johannesson H."/>
        </authorList>
    </citation>
    <scope>NUCLEOTIDE SEQUENCE</scope>
    <source>
        <strain evidence="14">CBS 103.79</strain>
    </source>
</reference>
<evidence type="ECO:0000313" key="14">
    <source>
        <dbReference type="EMBL" id="KAK3902807.1"/>
    </source>
</evidence>
<feature type="transmembrane region" description="Helical" evidence="13">
    <location>
        <begin position="60"/>
        <end position="81"/>
    </location>
</feature>
<evidence type="ECO:0000256" key="5">
    <source>
        <dbReference type="ARBA" id="ARBA00022692"/>
    </source>
</evidence>
<keyword evidence="8" id="KW-0560">Oxidoreductase</keyword>
<keyword evidence="6 12" id="KW-0479">Metal-binding</keyword>
<evidence type="ECO:0000256" key="11">
    <source>
        <dbReference type="ARBA" id="ARBA00023136"/>
    </source>
</evidence>
<dbReference type="GO" id="GO:0016705">
    <property type="term" value="F:oxidoreductase activity, acting on paired donors, with incorporation or reduction of molecular oxygen"/>
    <property type="evidence" value="ECO:0007669"/>
    <property type="project" value="InterPro"/>
</dbReference>
<keyword evidence="15" id="KW-1185">Reference proteome</keyword>
<dbReference type="PRINTS" id="PR00463">
    <property type="entry name" value="EP450I"/>
</dbReference>
<evidence type="ECO:0000256" key="7">
    <source>
        <dbReference type="ARBA" id="ARBA00022989"/>
    </source>
</evidence>
<keyword evidence="7 13" id="KW-1133">Transmembrane helix</keyword>
<comment type="similarity">
    <text evidence="3">Belongs to the cytochrome P450 family.</text>
</comment>
<comment type="subcellular location">
    <subcellularLocation>
        <location evidence="2">Membrane</location>
    </subcellularLocation>
</comment>
<dbReference type="SUPFAM" id="SSF48264">
    <property type="entry name" value="Cytochrome P450"/>
    <property type="match status" value="1"/>
</dbReference>
<dbReference type="EMBL" id="MU855485">
    <property type="protein sequence ID" value="KAK3902807.1"/>
    <property type="molecule type" value="Genomic_DNA"/>
</dbReference>
<comment type="caution">
    <text evidence="14">The sequence shown here is derived from an EMBL/GenBank/DDBJ whole genome shotgun (WGS) entry which is preliminary data.</text>
</comment>
<feature type="transmembrane region" description="Helical" evidence="13">
    <location>
        <begin position="30"/>
        <end position="48"/>
    </location>
</feature>
<evidence type="ECO:0000313" key="15">
    <source>
        <dbReference type="Proteomes" id="UP001303889"/>
    </source>
</evidence>
<dbReference type="PANTHER" id="PTHR24305:SF112">
    <property type="entry name" value="L-ORNITHINE-N5-MONOOXYGENASE (EUROFUNG)"/>
    <property type="match status" value="1"/>
</dbReference>
<dbReference type="Pfam" id="PF00067">
    <property type="entry name" value="p450"/>
    <property type="match status" value="1"/>
</dbReference>
<name>A0AAN6RTG2_9PEZI</name>
<dbReference type="PRINTS" id="PR00385">
    <property type="entry name" value="P450"/>
</dbReference>
<keyword evidence="9 12" id="KW-0408">Iron</keyword>
<dbReference type="InterPro" id="IPR001128">
    <property type="entry name" value="Cyt_P450"/>
</dbReference>
<comment type="cofactor">
    <cofactor evidence="1 12">
        <name>heme</name>
        <dbReference type="ChEBI" id="CHEBI:30413"/>
    </cofactor>
</comment>